<protein>
    <submittedName>
        <fullName evidence="3">Uncharacterized protein</fullName>
    </submittedName>
</protein>
<evidence type="ECO:0000313" key="3">
    <source>
        <dbReference type="EMBL" id="SCE70680.1"/>
    </source>
</evidence>
<evidence type="ECO:0000313" key="4">
    <source>
        <dbReference type="Proteomes" id="UP000198228"/>
    </source>
</evidence>
<dbReference type="Proteomes" id="UP000198228">
    <property type="component" value="Chromosome I"/>
</dbReference>
<reference evidence="2 5" key="2">
    <citation type="submission" date="2020-07" db="EMBL/GenBank/DDBJ databases">
        <title>Sequencing the genomes of 1000 actinobacteria strains.</title>
        <authorList>
            <person name="Klenk H.-P."/>
        </authorList>
    </citation>
    <scope>NUCLEOTIDE SEQUENCE [LARGE SCALE GENOMIC DNA]</scope>
    <source>
        <strain evidence="2 5">DSM 43814</strain>
    </source>
</reference>
<feature type="signal peptide" evidence="1">
    <location>
        <begin position="1"/>
        <end position="26"/>
    </location>
</feature>
<dbReference type="EMBL" id="LT607410">
    <property type="protein sequence ID" value="SCE70680.1"/>
    <property type="molecule type" value="Genomic_DNA"/>
</dbReference>
<name>A0A1C4UG69_9ACTN</name>
<organism evidence="3 4">
    <name type="scientific">Micromonospora purpureochromogenes</name>
    <dbReference type="NCBI Taxonomy" id="47872"/>
    <lineage>
        <taxon>Bacteria</taxon>
        <taxon>Bacillati</taxon>
        <taxon>Actinomycetota</taxon>
        <taxon>Actinomycetes</taxon>
        <taxon>Micromonosporales</taxon>
        <taxon>Micromonosporaceae</taxon>
        <taxon>Micromonospora</taxon>
    </lineage>
</organism>
<dbReference type="EMBL" id="JACCCQ010000001">
    <property type="protein sequence ID" value="NYF56281.1"/>
    <property type="molecule type" value="Genomic_DNA"/>
</dbReference>
<sequence length="137" mass="15019">MASPVARLAATTAALSLLALGSPAQAAPETNLFESYATCYGGAVRSYFQTGGWGGDAGPYRTSTRCKDINVRNASEFGVEACVIFVDKTDRCNYRTYLPSKSGFITVATNVRDGVRFQVRFETLRYEYEPLVAYHAY</sequence>
<gene>
    <name evidence="3" type="ORF">GA0074696_0350</name>
    <name evidence="2" type="ORF">HDA35_002112</name>
</gene>
<reference evidence="3 4" key="1">
    <citation type="submission" date="2016-06" db="EMBL/GenBank/DDBJ databases">
        <authorList>
            <person name="Kjaerup R.B."/>
            <person name="Dalgaard T.S."/>
            <person name="Juul-Madsen H.R."/>
        </authorList>
    </citation>
    <scope>NUCLEOTIDE SEQUENCE [LARGE SCALE GENOMIC DNA]</scope>
    <source>
        <strain evidence="3 4">DSM 43821</strain>
    </source>
</reference>
<dbReference type="AlphaFoldDB" id="A0A1C4UG69"/>
<keyword evidence="1" id="KW-0732">Signal</keyword>
<keyword evidence="5" id="KW-1185">Reference proteome</keyword>
<accession>A0A1C4UG69</accession>
<proteinExistence type="predicted"/>
<evidence type="ECO:0000313" key="2">
    <source>
        <dbReference type="EMBL" id="NYF56281.1"/>
    </source>
</evidence>
<dbReference type="RefSeq" id="WP_088959459.1">
    <property type="nucleotide sequence ID" value="NZ_JACCCQ010000001.1"/>
</dbReference>
<dbReference type="Proteomes" id="UP000631553">
    <property type="component" value="Unassembled WGS sequence"/>
</dbReference>
<evidence type="ECO:0000313" key="5">
    <source>
        <dbReference type="Proteomes" id="UP000631553"/>
    </source>
</evidence>
<feature type="chain" id="PRO_5008704864" evidence="1">
    <location>
        <begin position="27"/>
        <end position="137"/>
    </location>
</feature>
<evidence type="ECO:0000256" key="1">
    <source>
        <dbReference type="SAM" id="SignalP"/>
    </source>
</evidence>